<dbReference type="CDD" id="cd01878">
    <property type="entry name" value="HflX"/>
    <property type="match status" value="1"/>
</dbReference>
<dbReference type="PROSITE" id="PS51705">
    <property type="entry name" value="G_HFLX"/>
    <property type="match status" value="1"/>
</dbReference>
<dbReference type="Pfam" id="PF01926">
    <property type="entry name" value="MMR_HSR1"/>
    <property type="match status" value="1"/>
</dbReference>
<dbReference type="PIRSF" id="PIRSF006809">
    <property type="entry name" value="GTP-binding_hflX_prd"/>
    <property type="match status" value="1"/>
</dbReference>
<evidence type="ECO:0000259" key="6">
    <source>
        <dbReference type="PROSITE" id="PS51705"/>
    </source>
</evidence>
<dbReference type="PRINTS" id="PR00326">
    <property type="entry name" value="GTP1OBG"/>
</dbReference>
<dbReference type="HAMAP" id="MF_00900">
    <property type="entry name" value="GTPase_HflX"/>
    <property type="match status" value="1"/>
</dbReference>
<evidence type="ECO:0000256" key="5">
    <source>
        <dbReference type="HAMAP-Rule" id="MF_00900"/>
    </source>
</evidence>
<dbReference type="InterPro" id="IPR005225">
    <property type="entry name" value="Small_GTP-bd"/>
</dbReference>
<reference evidence="7 8" key="1">
    <citation type="submission" date="2021-02" db="EMBL/GenBank/DDBJ databases">
        <title>Activity-based single-cell genomes from oceanic crustal fluid captures similar information to metagenomic and metatranscriptomic surveys with orders of magnitude less sampling.</title>
        <authorList>
            <person name="D'Angelo T.S."/>
            <person name="Orcutt B.N."/>
        </authorList>
    </citation>
    <scope>NUCLEOTIDE SEQUENCE [LARGE SCALE GENOMIC DNA]</scope>
    <source>
        <strain evidence="7">AH-315-G07</strain>
    </source>
</reference>
<organism evidence="7 8">
    <name type="scientific">Simkania negevensis</name>
    <dbReference type="NCBI Taxonomy" id="83561"/>
    <lineage>
        <taxon>Bacteria</taxon>
        <taxon>Pseudomonadati</taxon>
        <taxon>Chlamydiota</taxon>
        <taxon>Chlamydiia</taxon>
        <taxon>Parachlamydiales</taxon>
        <taxon>Simkaniaceae</taxon>
        <taxon>Simkania</taxon>
    </lineage>
</organism>
<evidence type="ECO:0000256" key="4">
    <source>
        <dbReference type="ARBA" id="ARBA00023134"/>
    </source>
</evidence>
<dbReference type="Gene3D" id="6.10.250.2860">
    <property type="match status" value="1"/>
</dbReference>
<dbReference type="Pfam" id="PF13167">
    <property type="entry name" value="GTP-bdg_N"/>
    <property type="match status" value="1"/>
</dbReference>
<comment type="subunit">
    <text evidence="5">Monomer. Associates with the 50S ribosomal subunit.</text>
</comment>
<dbReference type="InterPro" id="IPR032305">
    <property type="entry name" value="GTP-bd_M"/>
</dbReference>
<evidence type="ECO:0000313" key="8">
    <source>
        <dbReference type="Proteomes" id="UP000722121"/>
    </source>
</evidence>
<dbReference type="Proteomes" id="UP000722121">
    <property type="component" value="Unassembled WGS sequence"/>
</dbReference>
<accession>A0ABS3APZ1</accession>
<name>A0ABS3APZ1_9BACT</name>
<keyword evidence="3" id="KW-0460">Magnesium</keyword>
<dbReference type="PANTHER" id="PTHR10229:SF0">
    <property type="entry name" value="GTP-BINDING PROTEIN 6-RELATED"/>
    <property type="match status" value="1"/>
</dbReference>
<dbReference type="EMBL" id="JAFITR010000023">
    <property type="protein sequence ID" value="MBN4066775.1"/>
    <property type="molecule type" value="Genomic_DNA"/>
</dbReference>
<evidence type="ECO:0000256" key="3">
    <source>
        <dbReference type="ARBA" id="ARBA00022842"/>
    </source>
</evidence>
<dbReference type="Gene3D" id="3.40.50.11060">
    <property type="entry name" value="GTPase HflX, N-terminal domain"/>
    <property type="match status" value="1"/>
</dbReference>
<keyword evidence="1" id="KW-0479">Metal-binding</keyword>
<feature type="domain" description="Hflx-type G" evidence="6">
    <location>
        <begin position="219"/>
        <end position="385"/>
    </location>
</feature>
<keyword evidence="4 5" id="KW-0342">GTP-binding</keyword>
<protein>
    <recommendedName>
        <fullName evidence="5">GTPase HflX</fullName>
    </recommendedName>
    <alternativeName>
        <fullName evidence="5">GTP-binding protein HflX</fullName>
    </alternativeName>
</protein>
<dbReference type="InterPro" id="IPR006073">
    <property type="entry name" value="GTP-bd"/>
</dbReference>
<dbReference type="NCBIfam" id="TIGR00231">
    <property type="entry name" value="small_GTP"/>
    <property type="match status" value="1"/>
</dbReference>
<dbReference type="InterPro" id="IPR030394">
    <property type="entry name" value="G_HFLX_dom"/>
</dbReference>
<dbReference type="SUPFAM" id="SSF52540">
    <property type="entry name" value="P-loop containing nucleoside triphosphate hydrolases"/>
    <property type="match status" value="1"/>
</dbReference>
<evidence type="ECO:0000256" key="2">
    <source>
        <dbReference type="ARBA" id="ARBA00022741"/>
    </source>
</evidence>
<keyword evidence="5" id="KW-0963">Cytoplasm</keyword>
<sequence>MPETTDEERKTEEQEEVFDKETHRARNAILVGIYNKNTSKEQCKEHLDELELLGETFGVHTASRIVASLRTPDPSTFYGKGKVEEIEKTIATLKCDIVLLDQDISPSQQRNLEQILKHPVMDRTEVILNVFAQRAHTKEAHLQVALARAQYERPRLKRLWTHLSRQRGGGVYLKGEGEKQLEIDKRLIDQRIEKLKSALEEVKLYRETQRHSRLKAEIPTFAIIGYTNAGKSTLLNAIAQADVYTEDKLFATLDTTTRKATLSNKQEVLIIDTVGFIRKLPHQLVAAFKSTLEESLYADILLHVVDAAHPAALEHIDTTMEVLKELGAADKPMITILNKNDLCAEGMGITRLKLKLPRPVQLSALKKSGFDELEQRMIEELSKNRTTLKLRIPQSQYHLVSTLIRKGNVHYQDYEDNDIVMRVEMPNFMLSQVEPYLDKQ</sequence>
<gene>
    <name evidence="5 7" type="primary">hflX</name>
    <name evidence="7" type="ORF">JYU14_01680</name>
</gene>
<dbReference type="Pfam" id="PF16360">
    <property type="entry name" value="GTP-bdg_M"/>
    <property type="match status" value="1"/>
</dbReference>
<dbReference type="PANTHER" id="PTHR10229">
    <property type="entry name" value="GTP-BINDING PROTEIN HFLX"/>
    <property type="match status" value="1"/>
</dbReference>
<dbReference type="Gene3D" id="3.40.50.300">
    <property type="entry name" value="P-loop containing nucleotide triphosphate hydrolases"/>
    <property type="match status" value="1"/>
</dbReference>
<comment type="similarity">
    <text evidence="5">Belongs to the TRAFAC class OBG-HflX-like GTPase superfamily. HflX GTPase family.</text>
</comment>
<dbReference type="InterPro" id="IPR025121">
    <property type="entry name" value="GTPase_HflX_N"/>
</dbReference>
<dbReference type="NCBIfam" id="TIGR03156">
    <property type="entry name" value="GTP_HflX"/>
    <property type="match status" value="1"/>
</dbReference>
<comment type="function">
    <text evidence="5">GTPase that associates with the 50S ribosomal subunit and may have a role during protein synthesis or ribosome biogenesis.</text>
</comment>
<comment type="subcellular location">
    <subcellularLocation>
        <location evidence="5">Cytoplasm</location>
    </subcellularLocation>
    <text evidence="5">May associate with membranes.</text>
</comment>
<proteinExistence type="inferred from homology"/>
<dbReference type="InterPro" id="IPR016496">
    <property type="entry name" value="GTPase_HflX"/>
</dbReference>
<evidence type="ECO:0000256" key="1">
    <source>
        <dbReference type="ARBA" id="ARBA00022723"/>
    </source>
</evidence>
<evidence type="ECO:0000313" key="7">
    <source>
        <dbReference type="EMBL" id="MBN4066775.1"/>
    </source>
</evidence>
<comment type="caution">
    <text evidence="7">The sequence shown here is derived from an EMBL/GenBank/DDBJ whole genome shotgun (WGS) entry which is preliminary data.</text>
</comment>
<keyword evidence="8" id="KW-1185">Reference proteome</keyword>
<dbReference type="InterPro" id="IPR042108">
    <property type="entry name" value="GTPase_HflX_N_sf"/>
</dbReference>
<dbReference type="InterPro" id="IPR027417">
    <property type="entry name" value="P-loop_NTPase"/>
</dbReference>
<keyword evidence="2 5" id="KW-0547">Nucleotide-binding</keyword>